<proteinExistence type="predicted"/>
<gene>
    <name evidence="2" type="ORF">DIATSA_LOCUS6428</name>
</gene>
<name>A0A9N9R346_9NEOP</name>
<accession>A0A9N9R346</accession>
<sequence length="104" mass="12047">MARLAVFVVILAAITISMAQRPFYAGVRPIGYPVMATDTYSQLSNRFGEDAPVPIETKGNVNLINRIDSLPIDNRPFWYTNWQYYDALRRRPQTWPIRPNNFIN</sequence>
<protein>
    <recommendedName>
        <fullName evidence="4">Seminal fluid protein HACP044</fullName>
    </recommendedName>
</protein>
<dbReference type="AlphaFoldDB" id="A0A9N9R346"/>
<feature type="signal peptide" evidence="1">
    <location>
        <begin position="1"/>
        <end position="19"/>
    </location>
</feature>
<dbReference type="EMBL" id="OU893333">
    <property type="protein sequence ID" value="CAG9788633.1"/>
    <property type="molecule type" value="Genomic_DNA"/>
</dbReference>
<keyword evidence="3" id="KW-1185">Reference proteome</keyword>
<dbReference type="Proteomes" id="UP001153714">
    <property type="component" value="Chromosome 2"/>
</dbReference>
<dbReference type="OrthoDB" id="6612236at2759"/>
<keyword evidence="1" id="KW-0732">Signal</keyword>
<feature type="chain" id="PRO_5040111864" description="Seminal fluid protein HACP044" evidence="1">
    <location>
        <begin position="20"/>
        <end position="104"/>
    </location>
</feature>
<reference evidence="2" key="1">
    <citation type="submission" date="2021-12" db="EMBL/GenBank/DDBJ databases">
        <authorList>
            <person name="King R."/>
        </authorList>
    </citation>
    <scope>NUCLEOTIDE SEQUENCE</scope>
</reference>
<reference evidence="2" key="2">
    <citation type="submission" date="2022-10" db="EMBL/GenBank/DDBJ databases">
        <authorList>
            <consortium name="ENA_rothamsted_submissions"/>
            <consortium name="culmorum"/>
            <person name="King R."/>
        </authorList>
    </citation>
    <scope>NUCLEOTIDE SEQUENCE</scope>
</reference>
<evidence type="ECO:0008006" key="4">
    <source>
        <dbReference type="Google" id="ProtNLM"/>
    </source>
</evidence>
<evidence type="ECO:0000256" key="1">
    <source>
        <dbReference type="SAM" id="SignalP"/>
    </source>
</evidence>
<evidence type="ECO:0000313" key="3">
    <source>
        <dbReference type="Proteomes" id="UP001153714"/>
    </source>
</evidence>
<organism evidence="2 3">
    <name type="scientific">Diatraea saccharalis</name>
    <name type="common">sugarcane borer</name>
    <dbReference type="NCBI Taxonomy" id="40085"/>
    <lineage>
        <taxon>Eukaryota</taxon>
        <taxon>Metazoa</taxon>
        <taxon>Ecdysozoa</taxon>
        <taxon>Arthropoda</taxon>
        <taxon>Hexapoda</taxon>
        <taxon>Insecta</taxon>
        <taxon>Pterygota</taxon>
        <taxon>Neoptera</taxon>
        <taxon>Endopterygota</taxon>
        <taxon>Lepidoptera</taxon>
        <taxon>Glossata</taxon>
        <taxon>Ditrysia</taxon>
        <taxon>Pyraloidea</taxon>
        <taxon>Crambidae</taxon>
        <taxon>Crambinae</taxon>
        <taxon>Diatraea</taxon>
    </lineage>
</organism>
<evidence type="ECO:0000313" key="2">
    <source>
        <dbReference type="EMBL" id="CAG9788633.1"/>
    </source>
</evidence>